<dbReference type="InterPro" id="IPR001846">
    <property type="entry name" value="VWF_type-D"/>
</dbReference>
<feature type="domain" description="VWFD" evidence="7">
    <location>
        <begin position="1344"/>
        <end position="1558"/>
    </location>
</feature>
<dbReference type="Pfam" id="PF00094">
    <property type="entry name" value="VWD"/>
    <property type="match status" value="1"/>
</dbReference>
<dbReference type="GO" id="GO:0030513">
    <property type="term" value="P:positive regulation of BMP signaling pathway"/>
    <property type="evidence" value="ECO:0007669"/>
    <property type="project" value="TreeGrafter"/>
</dbReference>
<protein>
    <recommendedName>
        <fullName evidence="10">Kielin/chordin-like protein</fullName>
    </recommendedName>
</protein>
<evidence type="ECO:0000313" key="8">
    <source>
        <dbReference type="EMBL" id="KAK7892159.1"/>
    </source>
</evidence>
<dbReference type="CDD" id="cd19941">
    <property type="entry name" value="TIL"/>
    <property type="match status" value="1"/>
</dbReference>
<feature type="domain" description="VWFC" evidence="6">
    <location>
        <begin position="649"/>
        <end position="707"/>
    </location>
</feature>
<keyword evidence="4" id="KW-0677">Repeat</keyword>
<dbReference type="PANTHER" id="PTHR46698:SF2">
    <property type="entry name" value="KIELIN_CHORDIN-LIKE PROTEIN"/>
    <property type="match status" value="1"/>
</dbReference>
<feature type="domain" description="VWFC" evidence="6">
    <location>
        <begin position="1212"/>
        <end position="1276"/>
    </location>
</feature>
<keyword evidence="9" id="KW-1185">Reference proteome</keyword>
<dbReference type="SMART" id="SM00216">
    <property type="entry name" value="VWD"/>
    <property type="match status" value="1"/>
</dbReference>
<keyword evidence="5" id="KW-1015">Disulfide bond</keyword>
<dbReference type="SUPFAM" id="SSF57567">
    <property type="entry name" value="Serine protease inhibitors"/>
    <property type="match status" value="1"/>
</dbReference>
<organism evidence="8 9">
    <name type="scientific">Mugilogobius chulae</name>
    <name type="common">yellowstripe goby</name>
    <dbReference type="NCBI Taxonomy" id="88201"/>
    <lineage>
        <taxon>Eukaryota</taxon>
        <taxon>Metazoa</taxon>
        <taxon>Chordata</taxon>
        <taxon>Craniata</taxon>
        <taxon>Vertebrata</taxon>
        <taxon>Euteleostomi</taxon>
        <taxon>Actinopterygii</taxon>
        <taxon>Neopterygii</taxon>
        <taxon>Teleostei</taxon>
        <taxon>Neoteleostei</taxon>
        <taxon>Acanthomorphata</taxon>
        <taxon>Gobiaria</taxon>
        <taxon>Gobiiformes</taxon>
        <taxon>Gobioidei</taxon>
        <taxon>Gobiidae</taxon>
        <taxon>Gobionellinae</taxon>
        <taxon>Mugilogobius</taxon>
    </lineage>
</organism>
<dbReference type="SMART" id="SM00214">
    <property type="entry name" value="VWC"/>
    <property type="match status" value="18"/>
</dbReference>
<feature type="domain" description="VWFC" evidence="6">
    <location>
        <begin position="193"/>
        <end position="254"/>
    </location>
</feature>
<dbReference type="Gene3D" id="2.10.70.10">
    <property type="entry name" value="Complement Module, domain 1"/>
    <property type="match status" value="5"/>
</dbReference>
<dbReference type="Proteomes" id="UP001460270">
    <property type="component" value="Unassembled WGS sequence"/>
</dbReference>
<dbReference type="Pfam" id="PF00093">
    <property type="entry name" value="VWC"/>
    <property type="match status" value="6"/>
</dbReference>
<feature type="domain" description="VWFC" evidence="6">
    <location>
        <begin position="823"/>
        <end position="882"/>
    </location>
</feature>
<sequence>MLMAMAHKALGKRETRCTKRQHHAGLSAHVDLQRADTLRSGRNCSKRILLYDNRGLSNLYMEVKESALPCPVLFWTAHTQRLSQENAAKNVEAVYHPLVDHQAVSIMGASMITMPSGGLWTNLVKFAIVWRAMFAVRKSNAISHAKTQLLHHLTAAAQFAMNGDVRCSPLPCPVLTCPRPVHRGETAARGACDQCEYEAQVYTEGQTFSSTRNPCIQCHCSAGTVSCEDMASSCPPLRCSHPARSAGECCPSCKECEYERRVYANGNVFTPDGSGPCLRCTCKNGNVICRQEKCPPVLCANPIIDPQLCCPICKVCVLEGVEFEEGSEWHPDGPCSSCTCVNGETRCTHTHCPPTDCLHPTKMSGTCCPVCDSCTYNHRIYSNGQRFTSLKQPCQICTCLHGTVTCERRDCPPVTCTNPSIPPEECCPKCPDCSFENRMFVDGEAFRNPVNVCEVCKCQNGQMDCYRKECPAAHCNAPVPGECCNNICDGCSYAGKEYPNGQEFPHPTDKCRTCACTNGNVQCLKTRCPHSTAPNLVFSLGSAAPSVQILLTAHMNSAHTTILNASTTQRTAVNHVFAPMGPSSVIIDPAPLPPALIQSHETAVEAVTDPSDPCAECMCHHGSVVCEKKRCPPSDCKHPVQRSCCKSCDGCMYKGKEYLDSIEFADDNDPCSVCYCHRGEVVCTRIPCLEECSHPYRAPGQCCVECERCYFNSAVLRNGQSIPDRENPCSQCTCQSGSVRCERKTCPPAYCPHPAPNPCGCPVCDECLYQGVTYVDGQTVTGGNGGCQVCTCRKGEVACAQRRCPAVSCPHPALDACGCGECEGCNYYGRDCYSGENFPHPTDHCQRCTCLSGAVACTQVPCAIVTCRHLVVPPGECCPVCTGDCVHEGRKHLHGSMFSPSSDPCTTCSCLNEVVSCEKRACPVQCSHPVPSDSCCPACDSCMYEGALYPQGETFSPSEPCQRCTCVWGSVTCSPLLCPKLACSKPSPSPDNAAQNAQSVYQNNRITEKDRPGDQHKPLLQLHLHGCMYEGQEHPEGSSWFADSTPCVTCMCVDGVTTCSEVRCLSPCHNFISVPGECCPVCADCIFDGRVYGPGESFHPADDPCQICTCEMMPDGEQHLRCYRKQCPSLVDCPKSNIHFSGPDSCCPICAQPLSNCTSALIGNEVLATDDPCFTCQCQDLTWTCLHQFCPSLNCPPSERVIPPDSCCPVCKDCVIEGQDKKVTNGSSWTDSDDHCITCTCNLGFIECTIEECEPVICPGGQKPVKMPEKCCHVCQAAAVPCVYQGVEYQWSERWAVDECTSCTCVFGEVHCHIERCPPITCSTDEMPALVPGVCCPHCIPRPATCIAFGDPHYRTFDGRMLHFQGACTYVLAQDCEGGDFSIHATNDERGRKGVSWTKEVNVFIGNVSVQLQQDWAVKVNDEPVSLPFLLEPYIYIERQTNIILLNTNIGLKVTRGVHALASCRPGEDVDPCKDAGFQAKKSANTRCKVLKSSVFKACHRVVPPEPWYAACVYDMCACGANADECLCDTLEAYASQCREAGVVLQWRSPSLCAVGCPVERGFVFDECGPLCPVTCFNKDVPLGVIENHCFKPCVPGCQCPAGLVLHNNYCIHPDKCPKIIHEKDN</sequence>
<dbReference type="PANTHER" id="PTHR46698">
    <property type="entry name" value="CROSSVEINLESS 2"/>
    <property type="match status" value="1"/>
</dbReference>
<evidence type="ECO:0000256" key="1">
    <source>
        <dbReference type="ARBA" id="ARBA00004613"/>
    </source>
</evidence>
<dbReference type="GO" id="GO:0005576">
    <property type="term" value="C:extracellular region"/>
    <property type="evidence" value="ECO:0007669"/>
    <property type="project" value="UniProtKB-SubCell"/>
</dbReference>
<dbReference type="SMART" id="SM00832">
    <property type="entry name" value="C8"/>
    <property type="match status" value="1"/>
</dbReference>
<dbReference type="PROSITE" id="PS51233">
    <property type="entry name" value="VWFD"/>
    <property type="match status" value="1"/>
</dbReference>
<keyword evidence="2" id="KW-0964">Secreted</keyword>
<evidence type="ECO:0000256" key="3">
    <source>
        <dbReference type="ARBA" id="ARBA00022729"/>
    </source>
</evidence>
<evidence type="ECO:0000259" key="7">
    <source>
        <dbReference type="PROSITE" id="PS51233"/>
    </source>
</evidence>
<dbReference type="InterPro" id="IPR036084">
    <property type="entry name" value="Ser_inhib-like_sf"/>
</dbReference>
<feature type="domain" description="VWFC" evidence="6">
    <location>
        <begin position="254"/>
        <end position="314"/>
    </location>
</feature>
<feature type="domain" description="VWFC" evidence="6">
    <location>
        <begin position="765"/>
        <end position="833"/>
    </location>
</feature>
<dbReference type="PROSITE" id="PS01208">
    <property type="entry name" value="VWFC_1"/>
    <property type="match status" value="6"/>
</dbReference>
<evidence type="ECO:0000256" key="2">
    <source>
        <dbReference type="ARBA" id="ARBA00022525"/>
    </source>
</evidence>
<feature type="domain" description="VWFC" evidence="6">
    <location>
        <begin position="1025"/>
        <end position="1083"/>
    </location>
</feature>
<gene>
    <name evidence="8" type="ORF">WMY93_024122</name>
</gene>
<dbReference type="SMART" id="SM00215">
    <property type="entry name" value="VWC_out"/>
    <property type="match status" value="9"/>
</dbReference>
<feature type="domain" description="VWFC" evidence="6">
    <location>
        <begin position="372"/>
        <end position="431"/>
    </location>
</feature>
<comment type="caution">
    <text evidence="8">The sequence shown here is derived from an EMBL/GenBank/DDBJ whole genome shotgun (WGS) entry which is preliminary data.</text>
</comment>
<evidence type="ECO:0008006" key="10">
    <source>
        <dbReference type="Google" id="ProtNLM"/>
    </source>
</evidence>
<evidence type="ECO:0000256" key="4">
    <source>
        <dbReference type="ARBA" id="ARBA00022737"/>
    </source>
</evidence>
<dbReference type="Gene3D" id="6.20.200.20">
    <property type="match status" value="11"/>
</dbReference>
<feature type="domain" description="VWFC" evidence="6">
    <location>
        <begin position="1083"/>
        <end position="1151"/>
    </location>
</feature>
<feature type="domain" description="VWFC" evidence="6">
    <location>
        <begin position="431"/>
        <end position="489"/>
    </location>
</feature>
<evidence type="ECO:0000313" key="9">
    <source>
        <dbReference type="Proteomes" id="UP001460270"/>
    </source>
</evidence>
<feature type="domain" description="VWFC" evidence="6">
    <location>
        <begin position="883"/>
        <end position="940"/>
    </location>
</feature>
<reference evidence="9" key="1">
    <citation type="submission" date="2024-04" db="EMBL/GenBank/DDBJ databases">
        <title>Salinicola lusitanus LLJ914,a marine bacterium isolated from the Okinawa Trough.</title>
        <authorList>
            <person name="Li J."/>
        </authorList>
    </citation>
    <scope>NUCLEOTIDE SEQUENCE [LARGE SCALE GENOMIC DNA]</scope>
</reference>
<dbReference type="EMBL" id="JBBPFD010000017">
    <property type="protein sequence ID" value="KAK7892159.1"/>
    <property type="molecule type" value="Genomic_DNA"/>
</dbReference>
<dbReference type="PROSITE" id="PS50184">
    <property type="entry name" value="VWFC_2"/>
    <property type="match status" value="14"/>
</dbReference>
<evidence type="ECO:0000256" key="5">
    <source>
        <dbReference type="ARBA" id="ARBA00023157"/>
    </source>
</evidence>
<dbReference type="InterPro" id="IPR014853">
    <property type="entry name" value="VWF/SSPO/ZAN-like_Cys-rich_dom"/>
</dbReference>
<feature type="domain" description="VWFC" evidence="6">
    <location>
        <begin position="1148"/>
        <end position="1212"/>
    </location>
</feature>
<evidence type="ECO:0000259" key="6">
    <source>
        <dbReference type="PROSITE" id="PS50184"/>
    </source>
</evidence>
<proteinExistence type="predicted"/>
<accession>A0AAW0ND66</accession>
<keyword evidence="3" id="KW-0732">Signal</keyword>
<dbReference type="SUPFAM" id="SSF57603">
    <property type="entry name" value="FnI-like domain"/>
    <property type="match status" value="17"/>
</dbReference>
<dbReference type="Pfam" id="PF23334">
    <property type="entry name" value="VWC2L_2nd"/>
    <property type="match status" value="3"/>
</dbReference>
<dbReference type="InterPro" id="IPR001007">
    <property type="entry name" value="VWF_dom"/>
</dbReference>
<dbReference type="InterPro" id="IPR052424">
    <property type="entry name" value="Kielin_Chordin-BMP_Reg"/>
</dbReference>
<comment type="subcellular location">
    <subcellularLocation>
        <location evidence="1">Secreted</location>
    </subcellularLocation>
</comment>
<name>A0AAW0ND66_9GOBI</name>
<feature type="domain" description="VWFC" evidence="6">
    <location>
        <begin position="314"/>
        <end position="372"/>
    </location>
</feature>
<feature type="domain" description="VWFC" evidence="6">
    <location>
        <begin position="1280"/>
        <end position="1340"/>
    </location>
</feature>